<feature type="compositionally biased region" description="Basic residues" evidence="1">
    <location>
        <begin position="442"/>
        <end position="453"/>
    </location>
</feature>
<name>A0A9Q8SM88_9PEZI</name>
<evidence type="ECO:0000313" key="3">
    <source>
        <dbReference type="Proteomes" id="UP000830671"/>
    </source>
</evidence>
<evidence type="ECO:0000256" key="1">
    <source>
        <dbReference type="SAM" id="MobiDB-lite"/>
    </source>
</evidence>
<dbReference type="EMBL" id="CP019475">
    <property type="protein sequence ID" value="UQC79406.1"/>
    <property type="molecule type" value="Genomic_DNA"/>
</dbReference>
<sequence>MENYGLMLHSSCCSARRGKQWGVSGKSAPPTGSWHRRTSSGKKYSPTPMPTIIQPHDVVVGNRTENHRHLETFTNIFLSKNDVNGRGSVQTSVSDVEKDIIVASRNGFISTVLAWEQHLHLQLRPDDVWLAILVKFSFFDLVVFVDGGVTAENIDVPALTEKLLEYRRCDEKWERLEISGVSDFPVIDQSKLPVGFTSVPITFGNRIAGGEGASDDTAETIQLAGCGGMRLLNGRESTRVAPCSSWWLLQDKPGPREGRRSQVNLPKLSAKKLAERKPLCRNPGQCPFPSCFFHLASSILLLFSHLQKGFSFSPSLANFFTSTQHTHLAFHATALPTLSTSFISTGTARTSLTTTTMPPKKNSDAGAAAAGLDCTESEIKLMIAIMELMARPALDYDALAAKLGSASTNAARMRVTAAVNKHPTWFTGGGAVATNEDGTPVKKARVKRTPKKKAPSDEEDGNNAEKQGTPSKKKARTAKVKEELEDTTAEDIKPKLENAENAETAEGQI</sequence>
<dbReference type="InterPro" id="IPR025533">
    <property type="entry name" value="DUF4419"/>
</dbReference>
<keyword evidence="3" id="KW-1185">Reference proteome</keyword>
<accession>A0A9Q8SM88</accession>
<dbReference type="PANTHER" id="PTHR31252:SF11">
    <property type="entry name" value="DUF4419 DOMAIN-CONTAINING PROTEIN"/>
    <property type="match status" value="1"/>
</dbReference>
<dbReference type="Pfam" id="PF14388">
    <property type="entry name" value="DUF4419"/>
    <property type="match status" value="1"/>
</dbReference>
<protein>
    <submittedName>
        <fullName evidence="2">Uncharacterized protein</fullName>
    </submittedName>
</protein>
<evidence type="ECO:0000313" key="2">
    <source>
        <dbReference type="EMBL" id="UQC79406.1"/>
    </source>
</evidence>
<dbReference type="GeneID" id="73338905"/>
<organism evidence="2 3">
    <name type="scientific">Colletotrichum lupini</name>
    <dbReference type="NCBI Taxonomy" id="145971"/>
    <lineage>
        <taxon>Eukaryota</taxon>
        <taxon>Fungi</taxon>
        <taxon>Dikarya</taxon>
        <taxon>Ascomycota</taxon>
        <taxon>Pezizomycotina</taxon>
        <taxon>Sordariomycetes</taxon>
        <taxon>Hypocreomycetidae</taxon>
        <taxon>Glomerellales</taxon>
        <taxon>Glomerellaceae</taxon>
        <taxon>Colletotrichum</taxon>
        <taxon>Colletotrichum acutatum species complex</taxon>
    </lineage>
</organism>
<gene>
    <name evidence="2" type="ORF">CLUP02_04885</name>
</gene>
<proteinExistence type="predicted"/>
<dbReference type="KEGG" id="clup:CLUP02_04885"/>
<dbReference type="Proteomes" id="UP000830671">
    <property type="component" value="Chromosome 3"/>
</dbReference>
<reference evidence="2" key="1">
    <citation type="journal article" date="2021" name="Mol. Plant Microbe Interact.">
        <title>Complete Genome Sequence of the Plant-Pathogenic Fungus Colletotrichum lupini.</title>
        <authorList>
            <person name="Baroncelli R."/>
            <person name="Pensec F."/>
            <person name="Da Lio D."/>
            <person name="Boufleur T."/>
            <person name="Vicente I."/>
            <person name="Sarrocco S."/>
            <person name="Picot A."/>
            <person name="Baraldi E."/>
            <person name="Sukno S."/>
            <person name="Thon M."/>
            <person name="Le Floch G."/>
        </authorList>
    </citation>
    <scope>NUCLEOTIDE SEQUENCE</scope>
    <source>
        <strain evidence="2">IMI 504893</strain>
    </source>
</reference>
<feature type="region of interest" description="Disordered" evidence="1">
    <location>
        <begin position="19"/>
        <end position="48"/>
    </location>
</feature>
<dbReference type="AlphaFoldDB" id="A0A9Q8SM88"/>
<feature type="region of interest" description="Disordered" evidence="1">
    <location>
        <begin position="426"/>
        <end position="509"/>
    </location>
</feature>
<dbReference type="RefSeq" id="XP_049141038.1">
    <property type="nucleotide sequence ID" value="XM_049283895.1"/>
</dbReference>
<dbReference type="PANTHER" id="PTHR31252">
    <property type="entry name" value="DUF4419 DOMAIN-CONTAINING PROTEIN"/>
    <property type="match status" value="1"/>
</dbReference>